<evidence type="ECO:0000313" key="8">
    <source>
        <dbReference type="Ensembl" id="ENSSGRP00000081682.1"/>
    </source>
</evidence>
<dbReference type="InterPro" id="IPR051249">
    <property type="entry name" value="NLRP_Inflammasome"/>
</dbReference>
<dbReference type="PANTHER" id="PTHR46985:SF2">
    <property type="entry name" value="APOPTOSIS-ASSOCIATED SPECK-LIKE PROTEIN CONTAINING A CARD"/>
    <property type="match status" value="1"/>
</dbReference>
<dbReference type="PANTHER" id="PTHR46985">
    <property type="entry name" value="NACHT, LRR AND PYD DOMAINS-CONTAINING PROTEIN 1"/>
    <property type="match status" value="1"/>
</dbReference>
<name>A0A672QZE5_SINGR</name>
<dbReference type="Proteomes" id="UP000472262">
    <property type="component" value="Unassembled WGS sequence"/>
</dbReference>
<dbReference type="InterPro" id="IPR001315">
    <property type="entry name" value="CARD"/>
</dbReference>
<dbReference type="InterPro" id="IPR025307">
    <property type="entry name" value="FIIND_dom"/>
</dbReference>
<dbReference type="Pfam" id="PF00619">
    <property type="entry name" value="CARD"/>
    <property type="match status" value="1"/>
</dbReference>
<evidence type="ECO:0000259" key="6">
    <source>
        <dbReference type="PROSITE" id="PS50209"/>
    </source>
</evidence>
<dbReference type="Ensembl" id="ENSSGRT00000086978.1">
    <property type="protein sequence ID" value="ENSSGRP00000081682.1"/>
    <property type="gene ID" value="ENSSGRG00000041336.1"/>
</dbReference>
<reference evidence="8" key="2">
    <citation type="submission" date="2025-09" db="UniProtKB">
        <authorList>
            <consortium name="Ensembl"/>
        </authorList>
    </citation>
    <scope>IDENTIFICATION</scope>
</reference>
<reference evidence="8" key="1">
    <citation type="submission" date="2025-08" db="UniProtKB">
        <authorList>
            <consortium name="Ensembl"/>
        </authorList>
    </citation>
    <scope>IDENTIFICATION</scope>
</reference>
<feature type="domain" description="FIIND" evidence="7">
    <location>
        <begin position="1"/>
        <end position="235"/>
    </location>
</feature>
<dbReference type="SUPFAM" id="SSF47986">
    <property type="entry name" value="DEATH domain"/>
    <property type="match status" value="1"/>
</dbReference>
<proteinExistence type="predicted"/>
<protein>
    <recommendedName>
        <fullName evidence="10">FIIND domain-containing protein</fullName>
    </recommendedName>
</protein>
<organism evidence="8 9">
    <name type="scientific">Sinocyclocheilus grahami</name>
    <name type="common">Dianchi golden-line fish</name>
    <name type="synonym">Barbus grahami</name>
    <dbReference type="NCBI Taxonomy" id="75366"/>
    <lineage>
        <taxon>Eukaryota</taxon>
        <taxon>Metazoa</taxon>
        <taxon>Chordata</taxon>
        <taxon>Craniata</taxon>
        <taxon>Vertebrata</taxon>
        <taxon>Euteleostomi</taxon>
        <taxon>Actinopterygii</taxon>
        <taxon>Neopterygii</taxon>
        <taxon>Teleostei</taxon>
        <taxon>Ostariophysi</taxon>
        <taxon>Cypriniformes</taxon>
        <taxon>Cyprinidae</taxon>
        <taxon>Cyprininae</taxon>
        <taxon>Sinocyclocheilus</taxon>
    </lineage>
</organism>
<comment type="subcellular location">
    <subcellularLocation>
        <location evidence="1">Cytoplasm</location>
        <location evidence="1">Cytosol</location>
    </subcellularLocation>
</comment>
<evidence type="ECO:0000313" key="9">
    <source>
        <dbReference type="Proteomes" id="UP000472262"/>
    </source>
</evidence>
<evidence type="ECO:0008006" key="10">
    <source>
        <dbReference type="Google" id="ProtNLM"/>
    </source>
</evidence>
<keyword evidence="3" id="KW-0399">Innate immunity</keyword>
<dbReference type="Pfam" id="PF23679">
    <property type="entry name" value="UPA-FIIND"/>
    <property type="match status" value="1"/>
</dbReference>
<dbReference type="GO" id="GO:0042981">
    <property type="term" value="P:regulation of apoptotic process"/>
    <property type="evidence" value="ECO:0007669"/>
    <property type="project" value="InterPro"/>
</dbReference>
<keyword evidence="5" id="KW-0395">Inflammatory response</keyword>
<dbReference type="Gene3D" id="1.10.533.10">
    <property type="entry name" value="Death Domain, Fas"/>
    <property type="match status" value="1"/>
</dbReference>
<evidence type="ECO:0000256" key="5">
    <source>
        <dbReference type="ARBA" id="ARBA00023198"/>
    </source>
</evidence>
<evidence type="ECO:0000256" key="1">
    <source>
        <dbReference type="ARBA" id="ARBA00004514"/>
    </source>
</evidence>
<dbReference type="OMA" id="GMELICG"/>
<evidence type="ECO:0000256" key="3">
    <source>
        <dbReference type="ARBA" id="ARBA00022588"/>
    </source>
</evidence>
<dbReference type="GO" id="GO:0045087">
    <property type="term" value="P:innate immune response"/>
    <property type="evidence" value="ECO:0007669"/>
    <property type="project" value="UniProtKB-KW"/>
</dbReference>
<dbReference type="PROSITE" id="PS51830">
    <property type="entry name" value="FIIND"/>
    <property type="match status" value="1"/>
</dbReference>
<keyword evidence="9" id="KW-1185">Reference proteome</keyword>
<dbReference type="GO" id="GO:0005829">
    <property type="term" value="C:cytosol"/>
    <property type="evidence" value="ECO:0007669"/>
    <property type="project" value="UniProtKB-SubCell"/>
</dbReference>
<evidence type="ECO:0000259" key="7">
    <source>
        <dbReference type="PROSITE" id="PS51830"/>
    </source>
</evidence>
<dbReference type="InParanoid" id="A0A672QZE5"/>
<dbReference type="Pfam" id="PF13553">
    <property type="entry name" value="FIIND"/>
    <property type="match status" value="1"/>
</dbReference>
<keyword evidence="4" id="KW-0391">Immunity</keyword>
<keyword evidence="2" id="KW-0963">Cytoplasm</keyword>
<sequence length="342" mass="39131">MRWVCAGDVTLQYRAVDGRFLRAELEKLQRERIGPVIDVTVISGKLEEAHLPHYACLAESDPSLKDDIKVLSVEEEGISFESVELTRFHAKILQPYFSPKTLLMKLGIAVKLHCNLLIFMTHKDPIILHVYFFPIDSVFEEKIKKEKQLSHQIDLPRPETPLEMNKQHSLEVPGAFVQPKKIKLKGDIKPNFFEVNLSVVDDINMTLNRVDDQKSVWTAKICKALFGFMVPFESNLLQTGQKHKTPQVAVNFDKVQFFDRNWCDLIKSIKNVHAIADKLCRKQIIHEELYTEITLPTSTSEASMRKICSIVRSGSDTVKKIFISIILEEDPDLLSHLPLPDS</sequence>
<dbReference type="AlphaFoldDB" id="A0A672QZE5"/>
<feature type="domain" description="CARD" evidence="6">
    <location>
        <begin position="250"/>
        <end position="341"/>
    </location>
</feature>
<evidence type="ECO:0000256" key="2">
    <source>
        <dbReference type="ARBA" id="ARBA00022490"/>
    </source>
</evidence>
<evidence type="ECO:0000256" key="4">
    <source>
        <dbReference type="ARBA" id="ARBA00022859"/>
    </source>
</evidence>
<dbReference type="PROSITE" id="PS50209">
    <property type="entry name" value="CARD"/>
    <property type="match status" value="1"/>
</dbReference>
<dbReference type="InterPro" id="IPR011029">
    <property type="entry name" value="DEATH-like_dom_sf"/>
</dbReference>
<dbReference type="GO" id="GO:0006954">
    <property type="term" value="P:inflammatory response"/>
    <property type="evidence" value="ECO:0007669"/>
    <property type="project" value="UniProtKB-KW"/>
</dbReference>
<accession>A0A672QZE5</accession>